<comment type="similarity">
    <text evidence="1">Belongs to the thaumatin family.</text>
</comment>
<keyword evidence="4" id="KW-0732">Signal</keyword>
<accession>A0AAP0CKZ8</accession>
<sequence>MAFLHFFVLLVLSSLGVDAAVFTLQNRCQTTIWPAIQPNGGQPVLMQGGLELRPQESKNVTTPERWAGRFWARTGCTFDVNGAGTCTTGDCGSGLHCRGAGGEPPASLAEFTLDSPLDYYDVSLVDGYNMPISIFPYDNASVCSSVRCDADLNLHCPANLIVRGESGETVACKSACTAYHSPEYCCTGQFQNPDTCHPSEYSQYFKQGCPTSYSYAFDDQTSTFTCRNADYLIIFC</sequence>
<gene>
    <name evidence="5" type="ORF">SSX86_027159</name>
</gene>
<organism evidence="5 6">
    <name type="scientific">Deinandra increscens subsp. villosa</name>
    <dbReference type="NCBI Taxonomy" id="3103831"/>
    <lineage>
        <taxon>Eukaryota</taxon>
        <taxon>Viridiplantae</taxon>
        <taxon>Streptophyta</taxon>
        <taxon>Embryophyta</taxon>
        <taxon>Tracheophyta</taxon>
        <taxon>Spermatophyta</taxon>
        <taxon>Magnoliopsida</taxon>
        <taxon>eudicotyledons</taxon>
        <taxon>Gunneridae</taxon>
        <taxon>Pentapetalae</taxon>
        <taxon>asterids</taxon>
        <taxon>campanulids</taxon>
        <taxon>Asterales</taxon>
        <taxon>Asteraceae</taxon>
        <taxon>Asteroideae</taxon>
        <taxon>Heliantheae alliance</taxon>
        <taxon>Madieae</taxon>
        <taxon>Madiinae</taxon>
        <taxon>Deinandra</taxon>
    </lineage>
</organism>
<dbReference type="PROSITE" id="PS51367">
    <property type="entry name" value="THAUMATIN_2"/>
    <property type="match status" value="1"/>
</dbReference>
<evidence type="ECO:0000256" key="3">
    <source>
        <dbReference type="PIRSR" id="PIRSR002703-1"/>
    </source>
</evidence>
<keyword evidence="6" id="KW-1185">Reference proteome</keyword>
<dbReference type="EMBL" id="JBCNJP010000025">
    <property type="protein sequence ID" value="KAK9056072.1"/>
    <property type="molecule type" value="Genomic_DNA"/>
</dbReference>
<evidence type="ECO:0008006" key="7">
    <source>
        <dbReference type="Google" id="ProtNLM"/>
    </source>
</evidence>
<dbReference type="Gene3D" id="2.60.110.10">
    <property type="entry name" value="Thaumatin"/>
    <property type="match status" value="1"/>
</dbReference>
<dbReference type="Proteomes" id="UP001408789">
    <property type="component" value="Unassembled WGS sequence"/>
</dbReference>
<feature type="disulfide bond" evidence="3">
    <location>
        <begin position="148"/>
        <end position="209"/>
    </location>
</feature>
<dbReference type="PANTHER" id="PTHR31048">
    <property type="entry name" value="OS03G0233200 PROTEIN"/>
    <property type="match status" value="1"/>
</dbReference>
<dbReference type="Pfam" id="PF00314">
    <property type="entry name" value="Thaumatin"/>
    <property type="match status" value="1"/>
</dbReference>
<feature type="disulfide bond" evidence="3">
    <location>
        <begin position="91"/>
        <end position="97"/>
    </location>
</feature>
<keyword evidence="2 3" id="KW-1015">Disulfide bond</keyword>
<feature type="disulfide bond" evidence="3">
    <location>
        <begin position="186"/>
        <end position="196"/>
    </location>
</feature>
<dbReference type="InterPro" id="IPR017949">
    <property type="entry name" value="Thaumatin_CS"/>
</dbReference>
<dbReference type="SUPFAM" id="SSF49870">
    <property type="entry name" value="Osmotin, thaumatin-like protein"/>
    <property type="match status" value="1"/>
</dbReference>
<feature type="disulfide bond" evidence="3">
    <location>
        <begin position="143"/>
        <end position="226"/>
    </location>
</feature>
<dbReference type="InterPro" id="IPR037176">
    <property type="entry name" value="Osmotin/thaumatin-like_sf"/>
</dbReference>
<evidence type="ECO:0000256" key="2">
    <source>
        <dbReference type="ARBA" id="ARBA00023157"/>
    </source>
</evidence>
<evidence type="ECO:0000313" key="6">
    <source>
        <dbReference type="Proteomes" id="UP001408789"/>
    </source>
</evidence>
<dbReference type="PROSITE" id="PS00316">
    <property type="entry name" value="THAUMATIN_1"/>
    <property type="match status" value="1"/>
</dbReference>
<feature type="chain" id="PRO_5043021887" description="Thaumatin-like protein" evidence="4">
    <location>
        <begin position="20"/>
        <end position="236"/>
    </location>
</feature>
<feature type="disulfide bond" evidence="3">
    <location>
        <begin position="76"/>
        <end position="86"/>
    </location>
</feature>
<reference evidence="5 6" key="1">
    <citation type="submission" date="2024-04" db="EMBL/GenBank/DDBJ databases">
        <title>The reference genome of an endangered Asteraceae, Deinandra increscens subsp. villosa, native to the Central Coast of California.</title>
        <authorList>
            <person name="Guilliams M."/>
            <person name="Hasenstab-Lehman K."/>
            <person name="Meyer R."/>
            <person name="Mcevoy S."/>
        </authorList>
    </citation>
    <scope>NUCLEOTIDE SEQUENCE [LARGE SCALE GENOMIC DNA]</scope>
    <source>
        <tissue evidence="5">Leaf</tissue>
    </source>
</reference>
<dbReference type="PIRSF" id="PIRSF002703">
    <property type="entry name" value="Thaumatin"/>
    <property type="match status" value="1"/>
</dbReference>
<protein>
    <recommendedName>
        <fullName evidence="7">Thaumatin-like protein</fullName>
    </recommendedName>
</protein>
<evidence type="ECO:0000256" key="1">
    <source>
        <dbReference type="ARBA" id="ARBA00010607"/>
    </source>
</evidence>
<feature type="disulfide bond" evidence="3">
    <location>
        <begin position="156"/>
        <end position="172"/>
    </location>
</feature>
<feature type="disulfide bond" evidence="3">
    <location>
        <begin position="28"/>
        <end position="236"/>
    </location>
</feature>
<comment type="caution">
    <text evidence="5">The sequence shown here is derived from an EMBL/GenBank/DDBJ whole genome shotgun (WGS) entry which is preliminary data.</text>
</comment>
<dbReference type="SMART" id="SM00205">
    <property type="entry name" value="THN"/>
    <property type="match status" value="1"/>
</dbReference>
<dbReference type="FunFam" id="2.60.110.10:FF:000002">
    <property type="entry name" value="Thaumatin-like protein 1a"/>
    <property type="match status" value="1"/>
</dbReference>
<dbReference type="AlphaFoldDB" id="A0AAP0CKZ8"/>
<proteinExistence type="inferred from homology"/>
<name>A0AAP0CKZ8_9ASTR</name>
<feature type="disulfide bond" evidence="3">
    <location>
        <begin position="176"/>
        <end position="185"/>
    </location>
</feature>
<dbReference type="InterPro" id="IPR001938">
    <property type="entry name" value="Thaumatin"/>
</dbReference>
<evidence type="ECO:0000256" key="4">
    <source>
        <dbReference type="SAM" id="SignalP"/>
    </source>
</evidence>
<dbReference type="CDD" id="cd09218">
    <property type="entry name" value="TLP-PA"/>
    <property type="match status" value="1"/>
</dbReference>
<feature type="signal peptide" evidence="4">
    <location>
        <begin position="1"/>
        <end position="19"/>
    </location>
</feature>
<evidence type="ECO:0000313" key="5">
    <source>
        <dbReference type="EMBL" id="KAK9056072.1"/>
    </source>
</evidence>
<dbReference type="PRINTS" id="PR00347">
    <property type="entry name" value="THAUMATIN"/>
</dbReference>